<sequence>PRPPPPIDLTNASHTNLRKGYKLGSASAAWKKIKSATVASGSHEGASGNTDTTTSDAGISEALPLSAFGSQGDTLLFYPTKNILEVWSWRSPNAQSDSDTLFLHYQTSLDYDGIPLNFAVFSNESDQCYSVILLIPDEDHVKIQNHLISPQRAAQLTQEKLYFFPSKTYHIKKSPSNLLVANDLGYIILLRIQNDKICHPNSDSALHSIRKSSCQPIVLDSPYDSLEESEILLKTSCDEDGTPIFDIVNDWLVYSPVKTEYKFLRAVSNTREKKTTTQCSVIDPIITNYPDPGDHIHKKKHSALFTPVKLPPPGPLLNKFISTFSNSALDGLFKLSEISASKMKSYYSDKKSPKHNETSHESHDISLNTVSKAMGKLLYSTASSVQNSTRSLKPNSNQLIKVLDLSNDKVLGIFKPPGGVSKLSLSPNDLQLVNSNLRGDSLFLWDLYRLPTEVSLLGKFTRGKTSAIVEDIFWFTNNFYDYKPTKSSNTIRHGAKNNEFTAKFTNSGFGCITKSTGSVHWFNTNYLSESISHKKGSKKAIEDDQLEDSWILPSFGAKKFVALPLIANDDSAASINNIAGASNSSKSVNKEEMNQLAVIDKNNQLKLISTLNGRHFYKYSLPDKPTAKEVLPNLCFDKAEPSTEKSKLVIPLSQAEIETCSPFSNLINSSNIVFETFEFDGEGDDRDLFFEVFKEFGNELPGRKI</sequence>
<name>A0A1E4SLT7_9ASCO</name>
<gene>
    <name evidence="1" type="ORF">CANTADRAFT_32498</name>
</gene>
<dbReference type="GeneID" id="30982595"/>
<dbReference type="OrthoDB" id="4089169at2759"/>
<dbReference type="EMBL" id="KV453910">
    <property type="protein sequence ID" value="ODV80481.1"/>
    <property type="molecule type" value="Genomic_DNA"/>
</dbReference>
<evidence type="ECO:0000313" key="2">
    <source>
        <dbReference type="Proteomes" id="UP000094285"/>
    </source>
</evidence>
<keyword evidence="2" id="KW-1185">Reference proteome</keyword>
<organism evidence="1 2">
    <name type="scientific">Suhomyces tanzawaensis NRRL Y-17324</name>
    <dbReference type="NCBI Taxonomy" id="984487"/>
    <lineage>
        <taxon>Eukaryota</taxon>
        <taxon>Fungi</taxon>
        <taxon>Dikarya</taxon>
        <taxon>Ascomycota</taxon>
        <taxon>Saccharomycotina</taxon>
        <taxon>Pichiomycetes</taxon>
        <taxon>Debaryomycetaceae</taxon>
        <taxon>Suhomyces</taxon>
    </lineage>
</organism>
<feature type="non-terminal residue" evidence="1">
    <location>
        <position position="1"/>
    </location>
</feature>
<proteinExistence type="predicted"/>
<accession>A0A1E4SLT7</accession>
<dbReference type="Proteomes" id="UP000094285">
    <property type="component" value="Unassembled WGS sequence"/>
</dbReference>
<feature type="non-terminal residue" evidence="1">
    <location>
        <position position="705"/>
    </location>
</feature>
<dbReference type="AlphaFoldDB" id="A0A1E4SLT7"/>
<reference evidence="2" key="1">
    <citation type="submission" date="2016-05" db="EMBL/GenBank/DDBJ databases">
        <title>Comparative genomics of biotechnologically important yeasts.</title>
        <authorList>
            <consortium name="DOE Joint Genome Institute"/>
            <person name="Riley R."/>
            <person name="Haridas S."/>
            <person name="Wolfe K.H."/>
            <person name="Lopes M.R."/>
            <person name="Hittinger C.T."/>
            <person name="Goker M."/>
            <person name="Salamov A."/>
            <person name="Wisecaver J."/>
            <person name="Long T.M."/>
            <person name="Aerts A.L."/>
            <person name="Barry K."/>
            <person name="Choi C."/>
            <person name="Clum A."/>
            <person name="Coughlan A.Y."/>
            <person name="Deshpande S."/>
            <person name="Douglass A.P."/>
            <person name="Hanson S.J."/>
            <person name="Klenk H.-P."/>
            <person name="Labutti K."/>
            <person name="Lapidus A."/>
            <person name="Lindquist E."/>
            <person name="Lipzen A."/>
            <person name="Meier-Kolthoff J.P."/>
            <person name="Ohm R.A."/>
            <person name="Otillar R.P."/>
            <person name="Pangilinan J."/>
            <person name="Peng Y."/>
            <person name="Rokas A."/>
            <person name="Rosa C.A."/>
            <person name="Scheuner C."/>
            <person name="Sibirny A.A."/>
            <person name="Slot J.C."/>
            <person name="Stielow J.B."/>
            <person name="Sun H."/>
            <person name="Kurtzman C.P."/>
            <person name="Blackwell M."/>
            <person name="Grigoriev I.V."/>
            <person name="Jeffries T.W."/>
        </authorList>
    </citation>
    <scope>NUCLEOTIDE SEQUENCE [LARGE SCALE GENOMIC DNA]</scope>
    <source>
        <strain evidence="2">NRRL Y-17324</strain>
    </source>
</reference>
<dbReference type="RefSeq" id="XP_020065603.1">
    <property type="nucleotide sequence ID" value="XM_020208458.1"/>
</dbReference>
<protein>
    <submittedName>
        <fullName evidence="1">Uncharacterized protein</fullName>
    </submittedName>
</protein>
<evidence type="ECO:0000313" key="1">
    <source>
        <dbReference type="EMBL" id="ODV80481.1"/>
    </source>
</evidence>
<dbReference type="STRING" id="984487.A0A1E4SLT7"/>